<dbReference type="GO" id="GO:0043565">
    <property type="term" value="F:sequence-specific DNA binding"/>
    <property type="evidence" value="ECO:0007669"/>
    <property type="project" value="InterPro"/>
</dbReference>
<organism evidence="5 6">
    <name type="scientific">Amycolatopsis xylanica</name>
    <dbReference type="NCBI Taxonomy" id="589385"/>
    <lineage>
        <taxon>Bacteria</taxon>
        <taxon>Bacillati</taxon>
        <taxon>Actinomycetota</taxon>
        <taxon>Actinomycetes</taxon>
        <taxon>Pseudonocardiales</taxon>
        <taxon>Pseudonocardiaceae</taxon>
        <taxon>Amycolatopsis</taxon>
    </lineage>
</organism>
<dbReference type="InterPro" id="IPR009057">
    <property type="entry name" value="Homeodomain-like_sf"/>
</dbReference>
<keyword evidence="3" id="KW-0804">Transcription</keyword>
<accession>A0A1H2UF31</accession>
<evidence type="ECO:0000256" key="1">
    <source>
        <dbReference type="ARBA" id="ARBA00023015"/>
    </source>
</evidence>
<dbReference type="InterPro" id="IPR050204">
    <property type="entry name" value="AraC_XylS_family_regulators"/>
</dbReference>
<reference evidence="5 6" key="1">
    <citation type="submission" date="2016-10" db="EMBL/GenBank/DDBJ databases">
        <authorList>
            <person name="de Groot N.N."/>
        </authorList>
    </citation>
    <scope>NUCLEOTIDE SEQUENCE [LARGE SCALE GENOMIC DNA]</scope>
    <source>
        <strain evidence="5 6">CPCC 202699</strain>
    </source>
</reference>
<dbReference type="SMART" id="SM00342">
    <property type="entry name" value="HTH_ARAC"/>
    <property type="match status" value="1"/>
</dbReference>
<keyword evidence="2" id="KW-0238">DNA-binding</keyword>
<dbReference type="EMBL" id="FNON01000001">
    <property type="protein sequence ID" value="SDW54736.1"/>
    <property type="molecule type" value="Genomic_DNA"/>
</dbReference>
<evidence type="ECO:0000313" key="5">
    <source>
        <dbReference type="EMBL" id="SDW54736.1"/>
    </source>
</evidence>
<dbReference type="InterPro" id="IPR018060">
    <property type="entry name" value="HTH_AraC"/>
</dbReference>
<dbReference type="RefSeq" id="WP_091286795.1">
    <property type="nucleotide sequence ID" value="NZ_FNON01000001.1"/>
</dbReference>
<dbReference type="InterPro" id="IPR046532">
    <property type="entry name" value="DUF6597"/>
</dbReference>
<dbReference type="Proteomes" id="UP000199515">
    <property type="component" value="Unassembled WGS sequence"/>
</dbReference>
<dbReference type="GO" id="GO:0003700">
    <property type="term" value="F:DNA-binding transcription factor activity"/>
    <property type="evidence" value="ECO:0007669"/>
    <property type="project" value="InterPro"/>
</dbReference>
<sequence length="239" mass="25237">MSYAERAPARALTRHVECLWAQRALGPLDQRVVPDGCVDLLWWDGSLQVAGPDTAWRTVSLTPGSSIAGIRFRPGAGSLLFGGVPLDEARDQELSLADLWGGPAARSLCTRLADAPDPARVLEQAFVDRLPDSGELDPIASAAARALNSPEALPVATLADRFGVSPRQLRRRVTAAVGYGPKTLEGVLRLRRALRLLESGGPAAEVAAVAGYADQPHLTREMHRLAGVTPASVVSGVTG</sequence>
<keyword evidence="1" id="KW-0805">Transcription regulation</keyword>
<evidence type="ECO:0000313" key="6">
    <source>
        <dbReference type="Proteomes" id="UP000199515"/>
    </source>
</evidence>
<dbReference type="OrthoDB" id="9815799at2"/>
<dbReference type="PANTHER" id="PTHR46796">
    <property type="entry name" value="HTH-TYPE TRANSCRIPTIONAL ACTIVATOR RHAS-RELATED"/>
    <property type="match status" value="1"/>
</dbReference>
<name>A0A1H2UF31_9PSEU</name>
<proteinExistence type="predicted"/>
<evidence type="ECO:0000256" key="3">
    <source>
        <dbReference type="ARBA" id="ARBA00023163"/>
    </source>
</evidence>
<dbReference type="Gene3D" id="1.10.10.60">
    <property type="entry name" value="Homeodomain-like"/>
    <property type="match status" value="1"/>
</dbReference>
<dbReference type="Pfam" id="PF20240">
    <property type="entry name" value="DUF6597"/>
    <property type="match status" value="1"/>
</dbReference>
<feature type="domain" description="HTH araC/xylS-type" evidence="4">
    <location>
        <begin position="137"/>
        <end position="236"/>
    </location>
</feature>
<gene>
    <name evidence="5" type="ORF">SAMN05421504_101869</name>
</gene>
<dbReference type="AlphaFoldDB" id="A0A1H2UF31"/>
<dbReference type="STRING" id="589385.SAMN05421504_101869"/>
<evidence type="ECO:0000259" key="4">
    <source>
        <dbReference type="PROSITE" id="PS01124"/>
    </source>
</evidence>
<dbReference type="SUPFAM" id="SSF46689">
    <property type="entry name" value="Homeodomain-like"/>
    <property type="match status" value="1"/>
</dbReference>
<evidence type="ECO:0000256" key="2">
    <source>
        <dbReference type="ARBA" id="ARBA00023125"/>
    </source>
</evidence>
<dbReference type="PROSITE" id="PS01124">
    <property type="entry name" value="HTH_ARAC_FAMILY_2"/>
    <property type="match status" value="1"/>
</dbReference>
<dbReference type="Pfam" id="PF12833">
    <property type="entry name" value="HTH_18"/>
    <property type="match status" value="1"/>
</dbReference>
<dbReference type="PANTHER" id="PTHR46796:SF15">
    <property type="entry name" value="BLL1074 PROTEIN"/>
    <property type="match status" value="1"/>
</dbReference>
<protein>
    <submittedName>
        <fullName evidence="5">Helix-turn-helix domain-containing protein</fullName>
    </submittedName>
</protein>
<keyword evidence="6" id="KW-1185">Reference proteome</keyword>